<comment type="caution">
    <text evidence="3">The sequence shown here is derived from an EMBL/GenBank/DDBJ whole genome shotgun (WGS) entry which is preliminary data.</text>
</comment>
<dbReference type="AlphaFoldDB" id="A0A8J2MPH7"/>
<dbReference type="EMBL" id="CAJNRD030001122">
    <property type="protein sequence ID" value="CAG5100594.1"/>
    <property type="molecule type" value="Genomic_DNA"/>
</dbReference>
<reference evidence="3" key="1">
    <citation type="submission" date="2021-04" db="EMBL/GenBank/DDBJ databases">
        <authorList>
            <person name="Chebbi M.A.C M."/>
        </authorList>
    </citation>
    <scope>NUCLEOTIDE SEQUENCE</scope>
</reference>
<accession>A0A8J2MPH7</accession>
<feature type="compositionally biased region" description="Basic and acidic residues" evidence="1">
    <location>
        <begin position="246"/>
        <end position="259"/>
    </location>
</feature>
<gene>
    <name evidence="3" type="ORF">HICCMSTLAB_LOCUS9667</name>
</gene>
<evidence type="ECO:0000256" key="1">
    <source>
        <dbReference type="SAM" id="MobiDB-lite"/>
    </source>
</evidence>
<dbReference type="InterPro" id="IPR018379">
    <property type="entry name" value="BEN_domain"/>
</dbReference>
<organism evidence="3 4">
    <name type="scientific">Cotesia congregata</name>
    <name type="common">Parasitoid wasp</name>
    <name type="synonym">Apanteles congregatus</name>
    <dbReference type="NCBI Taxonomy" id="51543"/>
    <lineage>
        <taxon>Eukaryota</taxon>
        <taxon>Metazoa</taxon>
        <taxon>Ecdysozoa</taxon>
        <taxon>Arthropoda</taxon>
        <taxon>Hexapoda</taxon>
        <taxon>Insecta</taxon>
        <taxon>Pterygota</taxon>
        <taxon>Neoptera</taxon>
        <taxon>Endopterygota</taxon>
        <taxon>Hymenoptera</taxon>
        <taxon>Apocrita</taxon>
        <taxon>Ichneumonoidea</taxon>
        <taxon>Braconidae</taxon>
        <taxon>Microgastrinae</taxon>
        <taxon>Cotesia</taxon>
    </lineage>
</organism>
<feature type="compositionally biased region" description="Acidic residues" evidence="1">
    <location>
        <begin position="169"/>
        <end position="210"/>
    </location>
</feature>
<dbReference type="Proteomes" id="UP000786811">
    <property type="component" value="Unassembled WGS sequence"/>
</dbReference>
<protein>
    <recommendedName>
        <fullName evidence="2">BEN domain-containing protein</fullName>
    </recommendedName>
</protein>
<evidence type="ECO:0000259" key="2">
    <source>
        <dbReference type="PROSITE" id="PS51457"/>
    </source>
</evidence>
<feature type="domain" description="BEN" evidence="2">
    <location>
        <begin position="268"/>
        <end position="365"/>
    </location>
</feature>
<feature type="compositionally biased region" description="Basic residues" evidence="1">
    <location>
        <begin position="89"/>
        <end position="99"/>
    </location>
</feature>
<evidence type="ECO:0000313" key="4">
    <source>
        <dbReference type="Proteomes" id="UP000786811"/>
    </source>
</evidence>
<feature type="compositionally biased region" description="Polar residues" evidence="1">
    <location>
        <begin position="131"/>
        <end position="140"/>
    </location>
</feature>
<dbReference type="PROSITE" id="PS51457">
    <property type="entry name" value="BEN"/>
    <property type="match status" value="1"/>
</dbReference>
<proteinExistence type="predicted"/>
<name>A0A8J2MPH7_COTCN</name>
<dbReference type="OrthoDB" id="7700450at2759"/>
<sequence length="378" mass="42795">MENKIFALLRWVGGEYRDVPVEWIKDFNVESFDSENEDPDLSYVVEWRVKNKMPKKGWPCADAQVVAVSEDKSKLQQKLQSIEGSRSPLRCKPKKKNKQKNNLIGNVAKNKKETPAAMQTSNNDIIGKASGSGTSKSYQNKTKRTRLDTNSNRSGKILPLRRNLGVEERYDEEEKQDGDGNEEEKDGNLEEEEEKEKDDSGESDGSSSDEEIFDDFEVPVATDNNGGIGKLFKKVFKELKTIESKLDENQRNDNPRDPDDQVELGHAGSNVFIPLKCWTAANAQTSFTSMAISLVKSVFSTEERLRSNLRGKRSRINRDAPIRPALDELKMNAIEEAVKNKFDNYKKSYFGSAINNMLNDERRKNNAAANNLENAEEN</sequence>
<dbReference type="Gene3D" id="1.10.10.2590">
    <property type="entry name" value="BEN domain"/>
    <property type="match status" value="1"/>
</dbReference>
<dbReference type="GO" id="GO:0003677">
    <property type="term" value="F:DNA binding"/>
    <property type="evidence" value="ECO:0007669"/>
    <property type="project" value="InterPro"/>
</dbReference>
<feature type="region of interest" description="Disordered" evidence="1">
    <location>
        <begin position="80"/>
        <end position="210"/>
    </location>
</feature>
<dbReference type="SMART" id="SM01025">
    <property type="entry name" value="BEN"/>
    <property type="match status" value="1"/>
</dbReference>
<keyword evidence="4" id="KW-1185">Reference proteome</keyword>
<dbReference type="Pfam" id="PF10523">
    <property type="entry name" value="BEN"/>
    <property type="match status" value="1"/>
</dbReference>
<feature type="region of interest" description="Disordered" evidence="1">
    <location>
        <begin position="246"/>
        <end position="265"/>
    </location>
</feature>
<evidence type="ECO:0000313" key="3">
    <source>
        <dbReference type="EMBL" id="CAG5100594.1"/>
    </source>
</evidence>